<accession>A0A9X0A045</accession>
<keyword evidence="3" id="KW-1185">Reference proteome</keyword>
<organism evidence="2 3">
    <name type="scientific">Desmophyllum pertusum</name>
    <dbReference type="NCBI Taxonomy" id="174260"/>
    <lineage>
        <taxon>Eukaryota</taxon>
        <taxon>Metazoa</taxon>
        <taxon>Cnidaria</taxon>
        <taxon>Anthozoa</taxon>
        <taxon>Hexacorallia</taxon>
        <taxon>Scleractinia</taxon>
        <taxon>Caryophylliina</taxon>
        <taxon>Caryophylliidae</taxon>
        <taxon>Desmophyllum</taxon>
    </lineage>
</organism>
<evidence type="ECO:0000313" key="3">
    <source>
        <dbReference type="Proteomes" id="UP001163046"/>
    </source>
</evidence>
<name>A0A9X0A045_9CNID</name>
<gene>
    <name evidence="2" type="ORF">OS493_025648</name>
</gene>
<protein>
    <submittedName>
        <fullName evidence="2">Uncharacterized protein</fullName>
    </submittedName>
</protein>
<feature type="compositionally biased region" description="Basic and acidic residues" evidence="1">
    <location>
        <begin position="65"/>
        <end position="88"/>
    </location>
</feature>
<dbReference type="EMBL" id="MU825417">
    <property type="protein sequence ID" value="KAJ7390394.1"/>
    <property type="molecule type" value="Genomic_DNA"/>
</dbReference>
<dbReference type="AlphaFoldDB" id="A0A9X0A045"/>
<reference evidence="2" key="1">
    <citation type="submission" date="2023-01" db="EMBL/GenBank/DDBJ databases">
        <title>Genome assembly of the deep-sea coral Lophelia pertusa.</title>
        <authorList>
            <person name="Herrera S."/>
            <person name="Cordes E."/>
        </authorList>
    </citation>
    <scope>NUCLEOTIDE SEQUENCE</scope>
    <source>
        <strain evidence="2">USNM1676648</strain>
        <tissue evidence="2">Polyp</tissue>
    </source>
</reference>
<comment type="caution">
    <text evidence="2">The sequence shown here is derived from an EMBL/GenBank/DDBJ whole genome shotgun (WGS) entry which is preliminary data.</text>
</comment>
<evidence type="ECO:0000313" key="2">
    <source>
        <dbReference type="EMBL" id="KAJ7390394.1"/>
    </source>
</evidence>
<evidence type="ECO:0000256" key="1">
    <source>
        <dbReference type="SAM" id="MobiDB-lite"/>
    </source>
</evidence>
<sequence>MPYNLFGVDYIVKPEILESLARKVEQIIENPMRFSKELIPKLEHAGKVPCRPEQTLSSTEPSIGHQHEEIEEIPSKGNDDTQGKKREVTVPLLPKESDSRKQSSCKFSIP</sequence>
<proteinExistence type="predicted"/>
<dbReference type="Proteomes" id="UP001163046">
    <property type="component" value="Unassembled WGS sequence"/>
</dbReference>
<feature type="region of interest" description="Disordered" evidence="1">
    <location>
        <begin position="46"/>
        <end position="110"/>
    </location>
</feature>